<protein>
    <recommendedName>
        <fullName evidence="8">Gram-positive cocci surface proteins LPxTG domain-containing protein</fullName>
    </recommendedName>
</protein>
<feature type="compositionally biased region" description="Low complexity" evidence="1">
    <location>
        <begin position="33"/>
        <end position="44"/>
    </location>
</feature>
<keyword evidence="2" id="KW-1133">Transmembrane helix</keyword>
<dbReference type="EMBL" id="LR134377">
    <property type="protein sequence ID" value="VEH06902.1"/>
    <property type="molecule type" value="Genomic_DNA"/>
</dbReference>
<dbReference type="EMBL" id="CP011312">
    <property type="protein sequence ID" value="AKE41012.1"/>
    <property type="molecule type" value="Genomic_DNA"/>
</dbReference>
<name>A0A0F6QZ92_9CORY</name>
<accession>A0A0F6QZ92</accession>
<evidence type="ECO:0000256" key="1">
    <source>
        <dbReference type="SAM" id="MobiDB-lite"/>
    </source>
</evidence>
<feature type="transmembrane region" description="Helical" evidence="2">
    <location>
        <begin position="115"/>
        <end position="135"/>
    </location>
</feature>
<evidence type="ECO:0000313" key="5">
    <source>
        <dbReference type="EMBL" id="VEH06902.1"/>
    </source>
</evidence>
<keyword evidence="3" id="KW-0732">Signal</keyword>
<evidence type="ECO:0000313" key="4">
    <source>
        <dbReference type="EMBL" id="AKE41012.1"/>
    </source>
</evidence>
<feature type="region of interest" description="Disordered" evidence="1">
    <location>
        <begin position="25"/>
        <end position="104"/>
    </location>
</feature>
<evidence type="ECO:0000256" key="2">
    <source>
        <dbReference type="SAM" id="Phobius"/>
    </source>
</evidence>
<feature type="compositionally biased region" description="Pro residues" evidence="1">
    <location>
        <begin position="58"/>
        <end position="72"/>
    </location>
</feature>
<dbReference type="Proteomes" id="UP000033457">
    <property type="component" value="Chromosome"/>
</dbReference>
<evidence type="ECO:0000313" key="7">
    <source>
        <dbReference type="Proteomes" id="UP000271380"/>
    </source>
</evidence>
<dbReference type="KEGG" id="cku:UL82_04035"/>
<proteinExistence type="predicted"/>
<reference evidence="4 6" key="1">
    <citation type="journal article" date="2015" name="Genome Announc.">
        <title>Complete Genome Sequence of Corynebacterium kutscheri DSM 20755, a Corynebacterial Type Strain with Remarkably Low G+C Content of Chromosomal DNA.</title>
        <authorList>
            <person name="Ruckert C."/>
            <person name="Albersmeier A."/>
            <person name="Winkler A."/>
            <person name="Tauch A."/>
        </authorList>
    </citation>
    <scope>NUCLEOTIDE SEQUENCE [LARGE SCALE GENOMIC DNA]</scope>
    <source>
        <strain evidence="4 6">DSM 20755</strain>
    </source>
</reference>
<keyword evidence="2" id="KW-0472">Membrane</keyword>
<dbReference type="HOGENOM" id="CLU_1831804_0_0_11"/>
<dbReference type="Proteomes" id="UP000271380">
    <property type="component" value="Chromosome"/>
</dbReference>
<evidence type="ECO:0000313" key="6">
    <source>
        <dbReference type="Proteomes" id="UP000033457"/>
    </source>
</evidence>
<dbReference type="RefSeq" id="WP_046439119.1">
    <property type="nucleotide sequence ID" value="NZ_CP011312.1"/>
</dbReference>
<evidence type="ECO:0008006" key="8">
    <source>
        <dbReference type="Google" id="ProtNLM"/>
    </source>
</evidence>
<reference evidence="5 7" key="2">
    <citation type="submission" date="2018-12" db="EMBL/GenBank/DDBJ databases">
        <authorList>
            <consortium name="Pathogen Informatics"/>
        </authorList>
    </citation>
    <scope>NUCLEOTIDE SEQUENCE [LARGE SCALE GENOMIC DNA]</scope>
    <source>
        <strain evidence="5 7">NCTC949</strain>
    </source>
</reference>
<keyword evidence="6" id="KW-1185">Reference proteome</keyword>
<dbReference type="AlphaFoldDB" id="A0A0F6QZ92"/>
<keyword evidence="2" id="KW-0812">Transmembrane</keyword>
<feature type="signal peptide" evidence="3">
    <location>
        <begin position="1"/>
        <end position="23"/>
    </location>
</feature>
<gene>
    <name evidence="5" type="ORF">NCTC949_01372</name>
    <name evidence="4" type="ORF">UL82_04035</name>
</gene>
<organism evidence="4 6">
    <name type="scientific">Corynebacterium kutscheri</name>
    <dbReference type="NCBI Taxonomy" id="35755"/>
    <lineage>
        <taxon>Bacteria</taxon>
        <taxon>Bacillati</taxon>
        <taxon>Actinomycetota</taxon>
        <taxon>Actinomycetes</taxon>
        <taxon>Mycobacteriales</taxon>
        <taxon>Corynebacteriaceae</taxon>
        <taxon>Corynebacterium</taxon>
    </lineage>
</organism>
<evidence type="ECO:0000256" key="3">
    <source>
        <dbReference type="SAM" id="SignalP"/>
    </source>
</evidence>
<feature type="chain" id="PRO_5043120094" description="Gram-positive cocci surface proteins LPxTG domain-containing protein" evidence="3">
    <location>
        <begin position="24"/>
        <end position="140"/>
    </location>
</feature>
<sequence>MKRLGIAVTTIALATALSPLAFASDSETAPKVPSLSTTNTTTVETPPPPVTTTNTVPYAPPTPPTTTSPAIPPAGNTTTPSIPPACETTPPGSNSNECRTSETRGIHARTGSNTFARIIFSIFLISALTGAGVFLRRRSN</sequence>